<dbReference type="Proteomes" id="UP000604046">
    <property type="component" value="Unassembled WGS sequence"/>
</dbReference>
<evidence type="ECO:0000313" key="2">
    <source>
        <dbReference type="Proteomes" id="UP000604046"/>
    </source>
</evidence>
<proteinExistence type="predicted"/>
<reference evidence="1" key="1">
    <citation type="submission" date="2021-02" db="EMBL/GenBank/DDBJ databases">
        <authorList>
            <person name="Dougan E. K."/>
            <person name="Rhodes N."/>
            <person name="Thang M."/>
            <person name="Chan C."/>
        </authorList>
    </citation>
    <scope>NUCLEOTIDE SEQUENCE</scope>
</reference>
<comment type="caution">
    <text evidence="1">The sequence shown here is derived from an EMBL/GenBank/DDBJ whole genome shotgun (WGS) entry which is preliminary data.</text>
</comment>
<dbReference type="AlphaFoldDB" id="A0A812G9V0"/>
<dbReference type="EMBL" id="CAJNDS010000005">
    <property type="protein sequence ID" value="CAE6914353.1"/>
    <property type="molecule type" value="Genomic_DNA"/>
</dbReference>
<keyword evidence="2" id="KW-1185">Reference proteome</keyword>
<gene>
    <name evidence="1" type="ORF">SNAT2548_LOCUS226</name>
</gene>
<sequence length="165" mass="18493">MRQLRPGDTAKAHGDPPFKAMDAAGQELAPAIAPLEPPRTSLCDSLPVISEHPELSLFLFSIRRDARAMSAEFAQISFGSQSYSCNCQERQRIDEMQQQQMEELQRLQHQWQSFGSEGSVDSFGWIKVALTCSEHSRGRSRNNCSKSCRKPFGCRRQGLGFRVSG</sequence>
<organism evidence="1 2">
    <name type="scientific">Symbiodinium natans</name>
    <dbReference type="NCBI Taxonomy" id="878477"/>
    <lineage>
        <taxon>Eukaryota</taxon>
        <taxon>Sar</taxon>
        <taxon>Alveolata</taxon>
        <taxon>Dinophyceae</taxon>
        <taxon>Suessiales</taxon>
        <taxon>Symbiodiniaceae</taxon>
        <taxon>Symbiodinium</taxon>
    </lineage>
</organism>
<name>A0A812G9V0_9DINO</name>
<evidence type="ECO:0000313" key="1">
    <source>
        <dbReference type="EMBL" id="CAE6914353.1"/>
    </source>
</evidence>
<accession>A0A812G9V0</accession>
<protein>
    <submittedName>
        <fullName evidence="1">Uncharacterized protein</fullName>
    </submittedName>
</protein>